<sequence length="296" mass="31464">MILYSVSNFAITGNTFEKASNDLIQISRASHNGLIENNFLNDVVVTNSKAHPDLIQIFGYDGMNPHDITIRGNYLYDDPATGLNLAQGIFLSNPTGEGFRNILIEENLVSVRSPNSIFVSGGEENVIIRHNSLIAGPEGLKGGVIRLKDSTGQGFDNAGITVEDNIASRISDETGNSHVGDNFVYGSAANSPFQGNGSHWRDFLLRDPDVAPGMGAGERLQELADGENPPAAAIMAVESDADSLPLFGHEIFLGEEEGYSSLAAAPAATDSHPAATSLLLTSEEIASLPPEADFHI</sequence>
<dbReference type="SUPFAM" id="SSF51126">
    <property type="entry name" value="Pectin lyase-like"/>
    <property type="match status" value="1"/>
</dbReference>
<dbReference type="OrthoDB" id="3938151at2"/>
<dbReference type="AlphaFoldDB" id="A0A212ARH3"/>
<reference evidence="2" key="1">
    <citation type="submission" date="2016-11" db="EMBL/GenBank/DDBJ databases">
        <title>Comparison of Traditional DNA-DNA Hybridization with In Silico Genomic Analysis.</title>
        <authorList>
            <person name="Nicholson A.C."/>
            <person name="Humrighouse B.W."/>
            <person name="Graziano J."/>
            <person name="Lasker B."/>
            <person name="Whitney A.M."/>
            <person name="Mcquiston J.R."/>
            <person name="Bell M."/>
        </authorList>
    </citation>
    <scope>NUCLEOTIDE SEQUENCE [LARGE SCALE GENOMIC DNA]</scope>
    <source>
        <strain evidence="2">H2381</strain>
    </source>
</reference>
<dbReference type="EMBL" id="NIPX01000010">
    <property type="protein sequence ID" value="OWJ84117.1"/>
    <property type="molecule type" value="Genomic_DNA"/>
</dbReference>
<gene>
    <name evidence="1" type="ORF">CDV52_09550</name>
</gene>
<dbReference type="InterPro" id="IPR011050">
    <property type="entry name" value="Pectin_lyase_fold/virulence"/>
</dbReference>
<accession>A0A212ARH3</accession>
<dbReference type="Gene3D" id="2.160.20.10">
    <property type="entry name" value="Single-stranded right-handed beta-helix, Pectin lyase-like"/>
    <property type="match status" value="1"/>
</dbReference>
<evidence type="ECO:0000313" key="2">
    <source>
        <dbReference type="Proteomes" id="UP000196640"/>
    </source>
</evidence>
<organism evidence="1 2">
    <name type="scientific">Haematobacter missouriensis</name>
    <dbReference type="NCBI Taxonomy" id="366616"/>
    <lineage>
        <taxon>Bacteria</taxon>
        <taxon>Pseudomonadati</taxon>
        <taxon>Pseudomonadota</taxon>
        <taxon>Alphaproteobacteria</taxon>
        <taxon>Rhodobacterales</taxon>
        <taxon>Paracoccaceae</taxon>
        <taxon>Haematobacter</taxon>
    </lineage>
</organism>
<comment type="caution">
    <text evidence="1">The sequence shown here is derived from an EMBL/GenBank/DDBJ whole genome shotgun (WGS) entry which is preliminary data.</text>
</comment>
<dbReference type="InterPro" id="IPR012334">
    <property type="entry name" value="Pectin_lyas_fold"/>
</dbReference>
<name>A0A212ARH3_9RHOB</name>
<evidence type="ECO:0000313" key="1">
    <source>
        <dbReference type="EMBL" id="OWJ84117.1"/>
    </source>
</evidence>
<protein>
    <submittedName>
        <fullName evidence="1">Uncharacterized protein</fullName>
    </submittedName>
</protein>
<proteinExistence type="predicted"/>
<dbReference type="Proteomes" id="UP000196640">
    <property type="component" value="Unassembled WGS sequence"/>
</dbReference>